<dbReference type="EMBL" id="LATX01001807">
    <property type="protein sequence ID" value="KTB37856.1"/>
    <property type="molecule type" value="Genomic_DNA"/>
</dbReference>
<reference evidence="2 3" key="1">
    <citation type="submission" date="2015-12" db="EMBL/GenBank/DDBJ databases">
        <title>Draft genome sequence of Moniliophthora roreri, the causal agent of frosty pod rot of cacao.</title>
        <authorList>
            <person name="Aime M.C."/>
            <person name="Diaz-Valderrama J.R."/>
            <person name="Kijpornyongpan T."/>
            <person name="Phillips-Mora W."/>
        </authorList>
    </citation>
    <scope>NUCLEOTIDE SEQUENCE [LARGE SCALE GENOMIC DNA]</scope>
    <source>
        <strain evidence="2 3">MCA 2952</strain>
    </source>
</reference>
<feature type="region of interest" description="Disordered" evidence="1">
    <location>
        <begin position="123"/>
        <end position="142"/>
    </location>
</feature>
<feature type="compositionally biased region" description="Basic and acidic residues" evidence="1">
    <location>
        <begin position="64"/>
        <end position="74"/>
    </location>
</feature>
<protein>
    <submittedName>
        <fullName evidence="2">Uncharacterized protein</fullName>
    </submittedName>
</protein>
<sequence>MAAWCQMVGELDTAKYELEWAENEADPRRIEAADIVEVHENQVDCRLPGTRYGQAITAVAKEKGLQDKDAENKRKPFHPSSYPPPFPAPLFNFPAPKLETTIPLHLLPQKLTVHDPYNVLHAERDPAASDKGTKKPKKTVSSQRINLWPFDCSDPLKPPPYKTHTYELQLT</sequence>
<accession>A0A0W0FND8</accession>
<evidence type="ECO:0000313" key="2">
    <source>
        <dbReference type="EMBL" id="KTB37856.1"/>
    </source>
</evidence>
<proteinExistence type="predicted"/>
<feature type="compositionally biased region" description="Basic and acidic residues" evidence="1">
    <location>
        <begin position="123"/>
        <end position="133"/>
    </location>
</feature>
<feature type="region of interest" description="Disordered" evidence="1">
    <location>
        <begin position="64"/>
        <end position="83"/>
    </location>
</feature>
<dbReference type="Proteomes" id="UP000054988">
    <property type="component" value="Unassembled WGS sequence"/>
</dbReference>
<comment type="caution">
    <text evidence="2">The sequence shown here is derived from an EMBL/GenBank/DDBJ whole genome shotgun (WGS) entry which is preliminary data.</text>
</comment>
<organism evidence="2 3">
    <name type="scientific">Moniliophthora roreri</name>
    <name type="common">Frosty pod rot fungus</name>
    <name type="synonym">Monilia roreri</name>
    <dbReference type="NCBI Taxonomy" id="221103"/>
    <lineage>
        <taxon>Eukaryota</taxon>
        <taxon>Fungi</taxon>
        <taxon>Dikarya</taxon>
        <taxon>Basidiomycota</taxon>
        <taxon>Agaricomycotina</taxon>
        <taxon>Agaricomycetes</taxon>
        <taxon>Agaricomycetidae</taxon>
        <taxon>Agaricales</taxon>
        <taxon>Marasmiineae</taxon>
        <taxon>Marasmiaceae</taxon>
        <taxon>Moniliophthora</taxon>
    </lineage>
</organism>
<name>A0A0W0FND8_MONRR</name>
<dbReference type="AlphaFoldDB" id="A0A0W0FND8"/>
<evidence type="ECO:0000313" key="3">
    <source>
        <dbReference type="Proteomes" id="UP000054988"/>
    </source>
</evidence>
<evidence type="ECO:0000256" key="1">
    <source>
        <dbReference type="SAM" id="MobiDB-lite"/>
    </source>
</evidence>
<gene>
    <name evidence="2" type="ORF">WG66_9571</name>
</gene>